<dbReference type="InterPro" id="IPR011093">
    <property type="entry name" value="TraI_2_C"/>
</dbReference>
<dbReference type="Pfam" id="PF07515">
    <property type="entry name" value="TraI_2_C"/>
    <property type="match status" value="1"/>
</dbReference>
<dbReference type="Proteomes" id="UP001595462">
    <property type="component" value="Unassembled WGS sequence"/>
</dbReference>
<organism evidence="3 4">
    <name type="scientific">Salinisphaera aquimarina</name>
    <dbReference type="NCBI Taxonomy" id="2094031"/>
    <lineage>
        <taxon>Bacteria</taxon>
        <taxon>Pseudomonadati</taxon>
        <taxon>Pseudomonadota</taxon>
        <taxon>Gammaproteobacteria</taxon>
        <taxon>Salinisphaerales</taxon>
        <taxon>Salinisphaeraceae</taxon>
        <taxon>Salinisphaera</taxon>
    </lineage>
</organism>
<keyword evidence="4" id="KW-1185">Reference proteome</keyword>
<dbReference type="SUPFAM" id="SSF46785">
    <property type="entry name" value="Winged helix' DNA-binding domain"/>
    <property type="match status" value="1"/>
</dbReference>
<dbReference type="EMBL" id="JBHRSS010000008">
    <property type="protein sequence ID" value="MFC3105485.1"/>
    <property type="molecule type" value="Genomic_DNA"/>
</dbReference>
<comment type="caution">
    <text evidence="3">The sequence shown here is derived from an EMBL/GenBank/DDBJ whole genome shotgun (WGS) entry which is preliminary data.</text>
</comment>
<dbReference type="InterPro" id="IPR036390">
    <property type="entry name" value="WH_DNA-bd_sf"/>
</dbReference>
<dbReference type="RefSeq" id="WP_380691027.1">
    <property type="nucleotide sequence ID" value="NZ_JBHRSS010000008.1"/>
</dbReference>
<evidence type="ECO:0000259" key="2">
    <source>
        <dbReference type="SMART" id="SM00471"/>
    </source>
</evidence>
<dbReference type="InterPro" id="IPR003607">
    <property type="entry name" value="HD/PDEase_dom"/>
</dbReference>
<dbReference type="NCBIfam" id="TIGR03760">
    <property type="entry name" value="ICE_TraI_Pfluor"/>
    <property type="match status" value="1"/>
</dbReference>
<dbReference type="Pfam" id="PF07514">
    <property type="entry name" value="TraI_2"/>
    <property type="match status" value="1"/>
</dbReference>
<feature type="compositionally biased region" description="Polar residues" evidence="1">
    <location>
        <begin position="396"/>
        <end position="410"/>
    </location>
</feature>
<dbReference type="Gene3D" id="1.10.3210.40">
    <property type="match status" value="1"/>
</dbReference>
<dbReference type="NCBIfam" id="NF041494">
    <property type="entry name" value="MobH"/>
    <property type="match status" value="1"/>
</dbReference>
<evidence type="ECO:0000313" key="3">
    <source>
        <dbReference type="EMBL" id="MFC3105485.1"/>
    </source>
</evidence>
<dbReference type="SMART" id="SM00471">
    <property type="entry name" value="HDc"/>
    <property type="match status" value="1"/>
</dbReference>
<feature type="region of interest" description="Disordered" evidence="1">
    <location>
        <begin position="371"/>
        <end position="472"/>
    </location>
</feature>
<evidence type="ECO:0000313" key="4">
    <source>
        <dbReference type="Proteomes" id="UP001595462"/>
    </source>
</evidence>
<name>A0ABV7ESJ1_9GAMM</name>
<protein>
    <submittedName>
        <fullName evidence="3">MobH family relaxase</fullName>
    </submittedName>
</protein>
<accession>A0ABV7ESJ1</accession>
<gene>
    <name evidence="3" type="primary">mobH</name>
    <name evidence="3" type="ORF">ACFOSU_16555</name>
</gene>
<sequence length="608" mass="66493">MIVSRFKKWLRSSEDAGTAGRVERNRFKVRSASELLAPFEGELAAIRARAGVPAEHWRSLYQVVFDNYAALVQHLPASESHHHAGASGLLQHGIEVARHTLDLKQGIILPRGEAPEVQSRVQDLWTYACFTAALLHDLGKPVTDQHITLYDGPHARRSAWSPVHGPMPVGATYGIEFNSKRVYRHHERIPPLLVHHLLSTEGLQWIASDQSALHNWLAAIQGDPSNADAIGEIVGQADGLSVARNLSGSKNVQLPTAKAKPLVERLLTGLRYLLDDGDLPMNRRGAAAYLDDDTLWLVSKTTLDKLRTHLIEEGQPGIPTRNDRLMDELQQHGLLVPNDDRAVWLCSITIADWQQHLTCLRMHASQIWPDPTRRPASMHGHVEPLGSETAKGAADQVTNRPSESAQSAEPRSTGAATAPEGNNQQAASSIDDLTLPFDLPADAAGEDETAPVNTPPAKAQESTATGSESTVQREFAAAHKADGQVAGMEASEDAGERFVAWLKHSIENQTVPINTAQARIHVLPEGLALVSPRIFRDFDSANWSHAQKRFQKLKLHRKTPSDENIWTCQAAGSRKRSLLKVILIPNPDTALAIDLPKPNAALALIKAS</sequence>
<proteinExistence type="predicted"/>
<feature type="compositionally biased region" description="Polar residues" evidence="1">
    <location>
        <begin position="460"/>
        <end position="472"/>
    </location>
</feature>
<evidence type="ECO:0000256" key="1">
    <source>
        <dbReference type="SAM" id="MobiDB-lite"/>
    </source>
</evidence>
<reference evidence="4" key="1">
    <citation type="journal article" date="2019" name="Int. J. Syst. Evol. Microbiol.">
        <title>The Global Catalogue of Microorganisms (GCM) 10K type strain sequencing project: providing services to taxonomists for standard genome sequencing and annotation.</title>
        <authorList>
            <consortium name="The Broad Institute Genomics Platform"/>
            <consortium name="The Broad Institute Genome Sequencing Center for Infectious Disease"/>
            <person name="Wu L."/>
            <person name="Ma J."/>
        </authorList>
    </citation>
    <scope>NUCLEOTIDE SEQUENCE [LARGE SCALE GENOMIC DNA]</scope>
    <source>
        <strain evidence="4">KCTC 52640</strain>
    </source>
</reference>
<dbReference type="InterPro" id="IPR011119">
    <property type="entry name" value="Unchr_helicase_relaxase_TraI"/>
</dbReference>
<dbReference type="InterPro" id="IPR022391">
    <property type="entry name" value="ICE_relaxase_PFGI-1"/>
</dbReference>
<feature type="domain" description="HD/PDEase" evidence="2">
    <location>
        <begin position="85"/>
        <end position="252"/>
    </location>
</feature>